<name>A0A381WN65_9ZZZZ</name>
<dbReference type="Gene3D" id="3.40.50.12500">
    <property type="match status" value="1"/>
</dbReference>
<gene>
    <name evidence="1" type="ORF">METZ01_LOCUS106823</name>
</gene>
<proteinExistence type="predicted"/>
<evidence type="ECO:0000313" key="1">
    <source>
        <dbReference type="EMBL" id="SVA53969.1"/>
    </source>
</evidence>
<sequence>MSDYKKPTHWSNPKNKLFPYQVGFTCPPHDFCGAPSDFLRIAPETVGVHGRMLHVPDYKHQLSQRKQNFNLLEEFVECMANNGVDVCGQVGSNWVHAIGLGVEGIKKFCQRLTDRYETPFHMAGYAMVEALRDQNIEKVALNGVYHWPDWWQGTVQFLKEAGFDVVWAGNFVDQGWFKTQEEVNDCVWCFDGDLAGKSFEFVADKAPNVDAYLANGMANFRRESDGLAQRFVSLEVELEECLGKPVITHDNSLYWRIFKTLGLAPVTDQGSLLSSLKERQ</sequence>
<reference evidence="1" key="1">
    <citation type="submission" date="2018-05" db="EMBL/GenBank/DDBJ databases">
        <authorList>
            <person name="Lanie J.A."/>
            <person name="Ng W.-L."/>
            <person name="Kazmierczak K.M."/>
            <person name="Andrzejewski T.M."/>
            <person name="Davidsen T.M."/>
            <person name="Wayne K.J."/>
            <person name="Tettelin H."/>
            <person name="Glass J.I."/>
            <person name="Rusch D."/>
            <person name="Podicherti R."/>
            <person name="Tsui H.-C.T."/>
            <person name="Winkler M.E."/>
        </authorList>
    </citation>
    <scope>NUCLEOTIDE SEQUENCE</scope>
</reference>
<organism evidence="1">
    <name type="scientific">marine metagenome</name>
    <dbReference type="NCBI Taxonomy" id="408172"/>
    <lineage>
        <taxon>unclassified sequences</taxon>
        <taxon>metagenomes</taxon>
        <taxon>ecological metagenomes</taxon>
    </lineage>
</organism>
<dbReference type="EMBL" id="UINC01012346">
    <property type="protein sequence ID" value="SVA53969.1"/>
    <property type="molecule type" value="Genomic_DNA"/>
</dbReference>
<protein>
    <submittedName>
        <fullName evidence="1">Uncharacterized protein</fullName>
    </submittedName>
</protein>
<dbReference type="AlphaFoldDB" id="A0A381WN65"/>
<accession>A0A381WN65</accession>
<dbReference type="InterPro" id="IPR053714">
    <property type="entry name" value="Iso_Racemase_Enz_sf"/>
</dbReference>